<keyword evidence="3" id="KW-0152">Cholesterol biosynthesis</keyword>
<evidence type="ECO:0000256" key="10">
    <source>
        <dbReference type="SAM" id="Phobius"/>
    </source>
</evidence>
<evidence type="ECO:0000256" key="4">
    <source>
        <dbReference type="ARBA" id="ARBA00022955"/>
    </source>
</evidence>
<dbReference type="RefSeq" id="XP_056699917.1">
    <property type="nucleotide sequence ID" value="XM_056843939.1"/>
</dbReference>
<dbReference type="PANTHER" id="PTHR21257">
    <property type="entry name" value="DELTA(14)-STEROL REDUCTASE"/>
    <property type="match status" value="1"/>
</dbReference>
<dbReference type="Proteomes" id="UP000813463">
    <property type="component" value="Chromosome 4"/>
</dbReference>
<accession>A0ABM3RWC1</accession>
<protein>
    <submittedName>
        <fullName evidence="12">7-dehydrocholesterol reductase-like</fullName>
    </submittedName>
</protein>
<evidence type="ECO:0000256" key="6">
    <source>
        <dbReference type="ARBA" id="ARBA00023011"/>
    </source>
</evidence>
<evidence type="ECO:0000256" key="9">
    <source>
        <dbReference type="ARBA" id="ARBA00023221"/>
    </source>
</evidence>
<keyword evidence="6" id="KW-0756">Sterol biosynthesis</keyword>
<keyword evidence="7" id="KW-0443">Lipid metabolism</keyword>
<name>A0ABM3RWC1_SPIOL</name>
<keyword evidence="9" id="KW-0753">Steroid metabolism</keyword>
<evidence type="ECO:0000256" key="5">
    <source>
        <dbReference type="ARBA" id="ARBA00023002"/>
    </source>
</evidence>
<keyword evidence="10" id="KW-0472">Membrane</keyword>
<evidence type="ECO:0000256" key="1">
    <source>
        <dbReference type="ARBA" id="ARBA00022516"/>
    </source>
</evidence>
<keyword evidence="2" id="KW-0153">Cholesterol metabolism</keyword>
<keyword evidence="10" id="KW-1133">Transmembrane helix</keyword>
<proteinExistence type="predicted"/>
<organism evidence="11 12">
    <name type="scientific">Spinacia oleracea</name>
    <name type="common">Spinach</name>
    <dbReference type="NCBI Taxonomy" id="3562"/>
    <lineage>
        <taxon>Eukaryota</taxon>
        <taxon>Viridiplantae</taxon>
        <taxon>Streptophyta</taxon>
        <taxon>Embryophyta</taxon>
        <taxon>Tracheophyta</taxon>
        <taxon>Spermatophyta</taxon>
        <taxon>Magnoliopsida</taxon>
        <taxon>eudicotyledons</taxon>
        <taxon>Gunneridae</taxon>
        <taxon>Pentapetalae</taxon>
        <taxon>Caryophyllales</taxon>
        <taxon>Chenopodiaceae</taxon>
        <taxon>Chenopodioideae</taxon>
        <taxon>Anserineae</taxon>
        <taxon>Spinacia</taxon>
    </lineage>
</organism>
<keyword evidence="8" id="KW-1207">Sterol metabolism</keyword>
<evidence type="ECO:0000313" key="12">
    <source>
        <dbReference type="RefSeq" id="XP_056699917.1"/>
    </source>
</evidence>
<keyword evidence="5" id="KW-0560">Oxidoreductase</keyword>
<evidence type="ECO:0000256" key="2">
    <source>
        <dbReference type="ARBA" id="ARBA00022548"/>
    </source>
</evidence>
<evidence type="ECO:0000256" key="3">
    <source>
        <dbReference type="ARBA" id="ARBA00022778"/>
    </source>
</evidence>
<evidence type="ECO:0000256" key="7">
    <source>
        <dbReference type="ARBA" id="ARBA00023098"/>
    </source>
</evidence>
<keyword evidence="10" id="KW-0812">Transmembrane</keyword>
<keyword evidence="1" id="KW-0444">Lipid biosynthesis</keyword>
<evidence type="ECO:0000256" key="8">
    <source>
        <dbReference type="ARBA" id="ARBA00023166"/>
    </source>
</evidence>
<dbReference type="PANTHER" id="PTHR21257:SF38">
    <property type="entry name" value="7-DEHYDROCHOLESTEROL REDUCTASE"/>
    <property type="match status" value="1"/>
</dbReference>
<evidence type="ECO:0000313" key="11">
    <source>
        <dbReference type="Proteomes" id="UP000813463"/>
    </source>
</evidence>
<keyword evidence="4" id="KW-0752">Steroid biosynthesis</keyword>
<reference evidence="11" key="1">
    <citation type="journal article" date="2021" name="Nat. Commun.">
        <title>Genomic analyses provide insights into spinach domestication and the genetic basis of agronomic traits.</title>
        <authorList>
            <person name="Cai X."/>
            <person name="Sun X."/>
            <person name="Xu C."/>
            <person name="Sun H."/>
            <person name="Wang X."/>
            <person name="Ge C."/>
            <person name="Zhang Z."/>
            <person name="Wang Q."/>
            <person name="Fei Z."/>
            <person name="Jiao C."/>
            <person name="Wang Q."/>
        </authorList>
    </citation>
    <scope>NUCLEOTIDE SEQUENCE [LARGE SCALE GENOMIC DNA]</scope>
    <source>
        <strain evidence="11">cv. Varoflay</strain>
    </source>
</reference>
<reference evidence="12" key="2">
    <citation type="submission" date="2025-08" db="UniProtKB">
        <authorList>
            <consortium name="RefSeq"/>
        </authorList>
    </citation>
    <scope>IDENTIFICATION</scope>
    <source>
        <tissue evidence="12">Leaf</tissue>
    </source>
</reference>
<feature type="transmembrane region" description="Helical" evidence="10">
    <location>
        <begin position="37"/>
        <end position="54"/>
    </location>
</feature>
<keyword evidence="11" id="KW-1185">Reference proteome</keyword>
<dbReference type="GeneID" id="110790677"/>
<sequence length="109" mass="12209">MHGSNMHHILSTCSFSSFAFRSGIFNPTIVYDHLGEIYSTLIFGSFIFCILLYIKGHVAPSSSDSGSCGNFIIDFYWITLYLTNGESDLFGDAQDVIDLYYISCFFVAL</sequence>
<gene>
    <name evidence="12" type="primary">LOC110790677</name>
</gene>